<organism evidence="4">
    <name type="scientific">Cyprideis torosa</name>
    <dbReference type="NCBI Taxonomy" id="163714"/>
    <lineage>
        <taxon>Eukaryota</taxon>
        <taxon>Metazoa</taxon>
        <taxon>Ecdysozoa</taxon>
        <taxon>Arthropoda</taxon>
        <taxon>Crustacea</taxon>
        <taxon>Oligostraca</taxon>
        <taxon>Ostracoda</taxon>
        <taxon>Podocopa</taxon>
        <taxon>Podocopida</taxon>
        <taxon>Cytherocopina</taxon>
        <taxon>Cytheroidea</taxon>
        <taxon>Cytherideidae</taxon>
        <taxon>Cyprideis</taxon>
    </lineage>
</organism>
<dbReference type="OrthoDB" id="5962at2759"/>
<evidence type="ECO:0000256" key="1">
    <source>
        <dbReference type="ARBA" id="ARBA00006836"/>
    </source>
</evidence>
<dbReference type="GO" id="GO:0008017">
    <property type="term" value="F:microtubule binding"/>
    <property type="evidence" value="ECO:0007669"/>
    <property type="project" value="InterPro"/>
</dbReference>
<dbReference type="GO" id="GO:0031110">
    <property type="term" value="P:regulation of microtubule polymerization or depolymerization"/>
    <property type="evidence" value="ECO:0007669"/>
    <property type="project" value="TreeGrafter"/>
</dbReference>
<dbReference type="GO" id="GO:0051301">
    <property type="term" value="P:cell division"/>
    <property type="evidence" value="ECO:0007669"/>
    <property type="project" value="InterPro"/>
</dbReference>
<dbReference type="AlphaFoldDB" id="A0A7R8ZIV7"/>
<dbReference type="GO" id="GO:0000278">
    <property type="term" value="P:mitotic cell cycle"/>
    <property type="evidence" value="ECO:0007669"/>
    <property type="project" value="TreeGrafter"/>
</dbReference>
<protein>
    <recommendedName>
        <fullName evidence="2">SKA complex subunit 1</fullName>
    </recommendedName>
    <alternativeName>
        <fullName evidence="3">Spindle and kinetochore-associated protein 1</fullName>
    </alternativeName>
</protein>
<dbReference type="PANTHER" id="PTHR28573:SF1">
    <property type="entry name" value="SPINDLE AND KINETOCHORE-ASSOCIATED PROTEIN 1"/>
    <property type="match status" value="1"/>
</dbReference>
<dbReference type="EMBL" id="OB660564">
    <property type="protein sequence ID" value="CAD7225402.1"/>
    <property type="molecule type" value="Genomic_DNA"/>
</dbReference>
<reference evidence="4" key="1">
    <citation type="submission" date="2020-11" db="EMBL/GenBank/DDBJ databases">
        <authorList>
            <person name="Tran Van P."/>
        </authorList>
    </citation>
    <scope>NUCLEOTIDE SEQUENCE</scope>
</reference>
<dbReference type="GO" id="GO:0072686">
    <property type="term" value="C:mitotic spindle"/>
    <property type="evidence" value="ECO:0007669"/>
    <property type="project" value="TreeGrafter"/>
</dbReference>
<dbReference type="Gene3D" id="1.10.10.1890">
    <property type="entry name" value="Ska1 microtubule binding domain-like"/>
    <property type="match status" value="1"/>
</dbReference>
<accession>A0A7R8ZIV7</accession>
<dbReference type="GO" id="GO:0000940">
    <property type="term" value="C:outer kinetochore"/>
    <property type="evidence" value="ECO:0007669"/>
    <property type="project" value="TreeGrafter"/>
</dbReference>
<dbReference type="GO" id="GO:0007059">
    <property type="term" value="P:chromosome segregation"/>
    <property type="evidence" value="ECO:0007669"/>
    <property type="project" value="InterPro"/>
</dbReference>
<gene>
    <name evidence="4" type="ORF">CTOB1V02_LOCUS3344</name>
</gene>
<dbReference type="GO" id="GO:0005876">
    <property type="term" value="C:spindle microtubule"/>
    <property type="evidence" value="ECO:0007669"/>
    <property type="project" value="TreeGrafter"/>
</dbReference>
<name>A0A7R8ZIV7_9CRUS</name>
<evidence type="ECO:0000256" key="2">
    <source>
        <dbReference type="ARBA" id="ARBA00047182"/>
    </source>
</evidence>
<comment type="similarity">
    <text evidence="1">Belongs to the SKA1 family.</text>
</comment>
<evidence type="ECO:0000313" key="4">
    <source>
        <dbReference type="EMBL" id="CAD7225402.1"/>
    </source>
</evidence>
<dbReference type="Pfam" id="PF07160">
    <property type="entry name" value="SKA1"/>
    <property type="match status" value="1"/>
</dbReference>
<dbReference type="PANTHER" id="PTHR28573">
    <property type="entry name" value="SPINDLE AND KINETOCHORE-ASSOCIATED PROTEIN 1"/>
    <property type="match status" value="1"/>
</dbReference>
<evidence type="ECO:0000256" key="3">
    <source>
        <dbReference type="ARBA" id="ARBA00047202"/>
    </source>
</evidence>
<proteinExistence type="inferred from homology"/>
<sequence>MAGASNIATVETMDELNDLVKGQLTLFAVHYLLTHGNDEQKGLVLQLMKEEKEFVDLTDAAENQKQEMVEAMEVLRAETLQSINTNSKVRELTLAIPDCAVQQLQQAFHTQRMNQPGPSGNVGAMGNTNTIQKTESSTDNSFRGVPHIFPVELASFPRYLKGSLSCEKINGFIDVLNAAFVEKYKISGKRRNTIPPRLLKAYDIFKKTEHPLLKGKKFLCREDLHGLNTQLTIGKLELSMLTILKQRGNIKEERCQDKIVRYVLA</sequence>
<dbReference type="InterPro" id="IPR009829">
    <property type="entry name" value="SKA1"/>
</dbReference>
<dbReference type="InterPro" id="IPR042031">
    <property type="entry name" value="SKA1_MBD_sf"/>
</dbReference>